<organism evidence="2 3">
    <name type="scientific">Phenylobacterium hankyongense</name>
    <dbReference type="NCBI Taxonomy" id="1813876"/>
    <lineage>
        <taxon>Bacteria</taxon>
        <taxon>Pseudomonadati</taxon>
        <taxon>Pseudomonadota</taxon>
        <taxon>Alphaproteobacteria</taxon>
        <taxon>Caulobacterales</taxon>
        <taxon>Caulobacteraceae</taxon>
        <taxon>Phenylobacterium</taxon>
    </lineage>
</organism>
<comment type="caution">
    <text evidence="2">The sequence shown here is derived from an EMBL/GenBank/DDBJ whole genome shotgun (WGS) entry which is preliminary data.</text>
</comment>
<proteinExistence type="predicted"/>
<protein>
    <recommendedName>
        <fullName evidence="4">SF3 helicase domain-containing protein</fullName>
    </recommendedName>
</protein>
<sequence>MTQPLIIAPRLMVETIYGRSFPGYLPLWERQGKTTRFYSSTQLDQLEHEVTRLAPTNDLYIGIATQEHDLGARSRGKASTTVASGSFLIDFDFATSKDSSRAYPEDEERTLEILARFPHQPGILLRTGSGLHGHWLFEELAIFDAPKGRRENEAQRREFARRVSEHFQEAGYQIDPVHDMARVCRIVGTFNHKSRPPKPVEAIRFDPSSRIDPTMFDPPTARGTRAANRSDGPPAHHDRIKRRCAWYAHYTGPGAAACPENDWHALASITGRTLEGGREFHAFSQADPRYDEREASKKLSRGVSEAGPRTCTAIRDAGNEQFCGRCPKWGQITSPLELGRAYDAGAIGPKPFGFTNHGDYALLDQQRQLMLLLSANQLLDGRTQLGLAERSFWQRNFPSPKGGYDTQAAGEAIIGGCREQGPFNLATVKGRGIWLEGDRVIANLGGKIPDDVKGVFLCFEPLKVPEATGFPTARLFKVLEALPWRYRADAMFLLGWLAIAPICGALKQRPHCFVHGPPNSGKTTLQSLATDLARPLGLSADGQSTEAGIRQVLGPDSRPIFIDEYETDNRQDRLAGIMRLARSSYSADAPVLRGTQGGQAIQYSLRTSFFFSAVNVTSMSPADETRIFVLELVSHADDPEVGRFITSERQFFSEMGPQWCAWMVANVTNLVKGVDVFEVAMPALNSRHRTNVATILAGAFAALHGRPPTEAEATSWVAEYGDAISRHSRSHERNDSAEALAHLLGHLVTDGTGMTYPLGHWIARELELQDGRKIPNDLGEAGRIVAIHDMRLNLTGDQPGLMIRNGSPAIDRIFQGSKWANGAWRRALGQLPGAFTLRDPIRFPNSSLKWRAVGLPLEVIPPPMDGRLLNEEF</sequence>
<dbReference type="AlphaFoldDB" id="A0A328B375"/>
<name>A0A328B375_9CAUL</name>
<evidence type="ECO:0000313" key="2">
    <source>
        <dbReference type="EMBL" id="RAK59458.1"/>
    </source>
</evidence>
<feature type="region of interest" description="Disordered" evidence="1">
    <location>
        <begin position="196"/>
        <end position="236"/>
    </location>
</feature>
<dbReference type="RefSeq" id="WP_111456751.1">
    <property type="nucleotide sequence ID" value="NZ_QFYP01000001.1"/>
</dbReference>
<dbReference type="EMBL" id="QFYP01000001">
    <property type="protein sequence ID" value="RAK59458.1"/>
    <property type="molecule type" value="Genomic_DNA"/>
</dbReference>
<keyword evidence="3" id="KW-1185">Reference proteome</keyword>
<dbReference type="Proteomes" id="UP000249842">
    <property type="component" value="Unassembled WGS sequence"/>
</dbReference>
<accession>A0A328B375</accession>
<evidence type="ECO:0008006" key="4">
    <source>
        <dbReference type="Google" id="ProtNLM"/>
    </source>
</evidence>
<reference evidence="3" key="1">
    <citation type="submission" date="2018-05" db="EMBL/GenBank/DDBJ databases">
        <authorList>
            <person name="Li X."/>
        </authorList>
    </citation>
    <scope>NUCLEOTIDE SEQUENCE [LARGE SCALE GENOMIC DNA]</scope>
    <source>
        <strain evidence="3">HKS-05</strain>
    </source>
</reference>
<evidence type="ECO:0000256" key="1">
    <source>
        <dbReference type="SAM" id="MobiDB-lite"/>
    </source>
</evidence>
<gene>
    <name evidence="2" type="ORF">DJ021_06390</name>
</gene>
<dbReference type="OrthoDB" id="7176818at2"/>
<evidence type="ECO:0000313" key="3">
    <source>
        <dbReference type="Proteomes" id="UP000249842"/>
    </source>
</evidence>